<dbReference type="GeneID" id="98117185"/>
<accession>A0ABR4MKQ7</accession>
<gene>
    <name evidence="3" type="ORF">HOO65_030368</name>
</gene>
<sequence length="732" mass="82113">MQPPLPKPCSLNLSTPTLKTLYKHIAKDQIAALHKRFNQSAAQIKRQAREAWRTALQPPRKQGLELWLNNLLAAHANLTELGLSEAENASAVEALLSTRQKKPSNTSTGIEIKKAFVTSTAAGAFSVQHHDHFDRLRDSWIYDTGSDVHVTNTRMGFTETRKVHIEVTLTSQSDWDVWYNRLKLKSISLSVWDLLKPEQPTTVDAAATAAPATQTLLTEPELPDLEDPFLLLLREKHTAKDQIAALYKRFNQSTAQIKRQAREAWRTALQPPRKEGLELWLNNLLAAHANLTELGLSEAENTSAVEALLASIGPIAPTGWVERVVSRMIKNKEVIFEDLLVQFRQECQLVNSLRGNQPQTGAFVATNDQSKQKSVEKACLCGEMHRFSACLYLHPSLRPSDWKANQQIHDSINKKLADSWRLRKSVENSAKYVKKSESAQNTPEKPSTANTGIQIKKAFVTSSTAGAFSVQHHDHFDRLRDSWIYDTGSDVHVTNTRMGFIETRKVQNEWLAAGSQKVEIEAYGEVVIPISGPKKTEFIKLTNVAYVPDFLTNLVSNKLLKARGVYLNTRDNVLFSDDEPVFARLRELDGHLFVNFGHDTPMELFQSSAFAVTSAAPRKPITATENRWHQALGHPGPDVMEHLVKAVDGVKGVEHGPTTIECQTCTLSKAHAIVSRRSNQNEIHAINPFDGVCFDFIQMDRAYTLHKYQTPMKPENMAPRENTQAQPDFVNL</sequence>
<proteinExistence type="predicted"/>
<evidence type="ECO:0000313" key="4">
    <source>
        <dbReference type="Proteomes" id="UP001610728"/>
    </source>
</evidence>
<organism evidence="3 4">
    <name type="scientific">Ceratocystis lukuohia</name>
    <dbReference type="NCBI Taxonomy" id="2019550"/>
    <lineage>
        <taxon>Eukaryota</taxon>
        <taxon>Fungi</taxon>
        <taxon>Dikarya</taxon>
        <taxon>Ascomycota</taxon>
        <taxon>Pezizomycotina</taxon>
        <taxon>Sordariomycetes</taxon>
        <taxon>Hypocreomycetidae</taxon>
        <taxon>Microascales</taxon>
        <taxon>Ceratocystidaceae</taxon>
        <taxon>Ceratocystis</taxon>
    </lineage>
</organism>
<evidence type="ECO:0000256" key="1">
    <source>
        <dbReference type="SAM" id="MobiDB-lite"/>
    </source>
</evidence>
<dbReference type="Pfam" id="PF22936">
    <property type="entry name" value="Pol_BBD"/>
    <property type="match status" value="1"/>
</dbReference>
<keyword evidence="4" id="KW-1185">Reference proteome</keyword>
<dbReference type="EMBL" id="JABSNW010000003">
    <property type="protein sequence ID" value="KAL2888867.1"/>
    <property type="molecule type" value="Genomic_DNA"/>
</dbReference>
<name>A0ABR4MKQ7_9PEZI</name>
<evidence type="ECO:0000259" key="2">
    <source>
        <dbReference type="Pfam" id="PF22936"/>
    </source>
</evidence>
<feature type="domain" description="Retrovirus-related Pol polyprotein from transposon TNT 1-94-like beta-barrel" evidence="2">
    <location>
        <begin position="483"/>
        <end position="564"/>
    </location>
</feature>
<feature type="region of interest" description="Disordered" evidence="1">
    <location>
        <begin position="713"/>
        <end position="732"/>
    </location>
</feature>
<protein>
    <submittedName>
        <fullName evidence="3">Ribonuclease H-like domain</fullName>
    </submittedName>
</protein>
<feature type="compositionally biased region" description="Polar residues" evidence="1">
    <location>
        <begin position="438"/>
        <end position="450"/>
    </location>
</feature>
<evidence type="ECO:0000313" key="3">
    <source>
        <dbReference type="EMBL" id="KAL2888867.1"/>
    </source>
</evidence>
<reference evidence="3 4" key="1">
    <citation type="submission" date="2020-05" db="EMBL/GenBank/DDBJ databases">
        <title>Ceratocystis lukuohia genome.</title>
        <authorList>
            <person name="Harrington T.C."/>
            <person name="Kim K."/>
            <person name="Mayers C.G."/>
        </authorList>
    </citation>
    <scope>NUCLEOTIDE SEQUENCE [LARGE SCALE GENOMIC DNA]</scope>
    <source>
        <strain evidence="3 4">C4212</strain>
    </source>
</reference>
<dbReference type="RefSeq" id="XP_070860047.1">
    <property type="nucleotide sequence ID" value="XM_071001861.1"/>
</dbReference>
<dbReference type="InterPro" id="IPR054722">
    <property type="entry name" value="PolX-like_BBD"/>
</dbReference>
<feature type="region of interest" description="Disordered" evidence="1">
    <location>
        <begin position="431"/>
        <end position="450"/>
    </location>
</feature>
<comment type="caution">
    <text evidence="3">The sequence shown here is derived from an EMBL/GenBank/DDBJ whole genome shotgun (WGS) entry which is preliminary data.</text>
</comment>
<dbReference type="Proteomes" id="UP001610728">
    <property type="component" value="Unassembled WGS sequence"/>
</dbReference>